<feature type="transmembrane region" description="Helical" evidence="5">
    <location>
        <begin position="157"/>
        <end position="176"/>
    </location>
</feature>
<feature type="transmembrane region" description="Helical" evidence="5">
    <location>
        <begin position="25"/>
        <end position="45"/>
    </location>
</feature>
<evidence type="ECO:0000256" key="3">
    <source>
        <dbReference type="ARBA" id="ARBA00022989"/>
    </source>
</evidence>
<dbReference type="Gene3D" id="1.50.10.150">
    <property type="entry name" value="Voltage-dependent anion channel"/>
    <property type="match status" value="1"/>
</dbReference>
<feature type="transmembrane region" description="Helical" evidence="5">
    <location>
        <begin position="302"/>
        <end position="328"/>
    </location>
</feature>
<evidence type="ECO:0000256" key="2">
    <source>
        <dbReference type="ARBA" id="ARBA00022692"/>
    </source>
</evidence>
<evidence type="ECO:0000313" key="6">
    <source>
        <dbReference type="EMBL" id="NEX60763.1"/>
    </source>
</evidence>
<keyword evidence="4 5" id="KW-0472">Membrane</keyword>
<feature type="transmembrane region" description="Helical" evidence="5">
    <location>
        <begin position="182"/>
        <end position="200"/>
    </location>
</feature>
<dbReference type="Pfam" id="PF03595">
    <property type="entry name" value="SLAC1"/>
    <property type="match status" value="1"/>
</dbReference>
<comment type="caution">
    <text evidence="6">The sequence shown here is derived from an EMBL/GenBank/DDBJ whole genome shotgun (WGS) entry which is preliminary data.</text>
</comment>
<keyword evidence="3 5" id="KW-1133">Transmembrane helix</keyword>
<feature type="transmembrane region" description="Helical" evidence="5">
    <location>
        <begin position="275"/>
        <end position="296"/>
    </location>
</feature>
<keyword evidence="7" id="KW-1185">Reference proteome</keyword>
<keyword evidence="2 5" id="KW-0812">Transmembrane</keyword>
<dbReference type="AlphaFoldDB" id="A0A6B3SJ65"/>
<accession>A0A6B3SJ65</accession>
<protein>
    <recommendedName>
        <fullName evidence="8">Tellurite resistance protein</fullName>
    </recommendedName>
</protein>
<evidence type="ECO:0000256" key="4">
    <source>
        <dbReference type="ARBA" id="ARBA00023136"/>
    </source>
</evidence>
<evidence type="ECO:0000256" key="1">
    <source>
        <dbReference type="ARBA" id="ARBA00004141"/>
    </source>
</evidence>
<dbReference type="Proteomes" id="UP000482155">
    <property type="component" value="Unassembled WGS sequence"/>
</dbReference>
<dbReference type="EMBL" id="JAAIVB010000014">
    <property type="protein sequence ID" value="NEX60763.1"/>
    <property type="molecule type" value="Genomic_DNA"/>
</dbReference>
<organism evidence="6 7">
    <name type="scientific">Noviherbaspirillum galbum</name>
    <dbReference type="NCBI Taxonomy" id="2709383"/>
    <lineage>
        <taxon>Bacteria</taxon>
        <taxon>Pseudomonadati</taxon>
        <taxon>Pseudomonadota</taxon>
        <taxon>Betaproteobacteria</taxon>
        <taxon>Burkholderiales</taxon>
        <taxon>Oxalobacteraceae</taxon>
        <taxon>Noviherbaspirillum</taxon>
    </lineage>
</organism>
<dbReference type="InterPro" id="IPR052951">
    <property type="entry name" value="Tellurite_res_ion_channel"/>
</dbReference>
<dbReference type="InterPro" id="IPR004695">
    <property type="entry name" value="SLAC1/Mae1/Ssu1/TehA"/>
</dbReference>
<evidence type="ECO:0000256" key="5">
    <source>
        <dbReference type="SAM" id="Phobius"/>
    </source>
</evidence>
<dbReference type="InterPro" id="IPR038665">
    <property type="entry name" value="Voltage-dep_anion_channel_sf"/>
</dbReference>
<comment type="subcellular location">
    <subcellularLocation>
        <location evidence="1">Membrane</location>
        <topology evidence="1">Multi-pass membrane protein</topology>
    </subcellularLocation>
</comment>
<dbReference type="PANTHER" id="PTHR37955:SF1">
    <property type="entry name" value="DEP DOMAIN-CONTAINING PROTEIN"/>
    <property type="match status" value="1"/>
</dbReference>
<reference evidence="6 7" key="1">
    <citation type="submission" date="2020-02" db="EMBL/GenBank/DDBJ databases">
        <authorList>
            <person name="Kim M.K."/>
        </authorList>
    </citation>
    <scope>NUCLEOTIDE SEQUENCE [LARGE SCALE GENOMIC DNA]</scope>
    <source>
        <strain evidence="6 7">17J57-3</strain>
    </source>
</reference>
<feature type="transmembrane region" description="Helical" evidence="5">
    <location>
        <begin position="65"/>
        <end position="82"/>
    </location>
</feature>
<dbReference type="GO" id="GO:0005886">
    <property type="term" value="C:plasma membrane"/>
    <property type="evidence" value="ECO:0007669"/>
    <property type="project" value="TreeGrafter"/>
</dbReference>
<feature type="transmembrane region" description="Helical" evidence="5">
    <location>
        <begin position="245"/>
        <end position="263"/>
    </location>
</feature>
<gene>
    <name evidence="6" type="ORF">G3574_06710</name>
</gene>
<dbReference type="RefSeq" id="WP_163961311.1">
    <property type="nucleotide sequence ID" value="NZ_JAAIVB010000014.1"/>
</dbReference>
<evidence type="ECO:0000313" key="7">
    <source>
        <dbReference type="Proteomes" id="UP000482155"/>
    </source>
</evidence>
<feature type="transmembrane region" description="Helical" evidence="5">
    <location>
        <begin position="125"/>
        <end position="145"/>
    </location>
</feature>
<proteinExistence type="predicted"/>
<dbReference type="GO" id="GO:0046583">
    <property type="term" value="F:monoatomic cation efflux transmembrane transporter activity"/>
    <property type="evidence" value="ECO:0007669"/>
    <property type="project" value="TreeGrafter"/>
</dbReference>
<sequence length="334" mass="35190">MDNEHPRARLYYLFGAGNHPKGSPWLARLPAGLCAIPVGLFGLAGAWRRAGAFGWSLAADVFPPIVWSSAAIWAIILLLYAAKCHRHWPAVLAEFRHPVQGPLQALLPMSTLLAVIHVGDPAHDIRTAICIAALALNAIIAYRVCATLASGQLPANAVTPALYLPLVGGPLVGGMALASLDYAGWGAISFGAGLAGWAMLEAKVLDKLFSGPLPEGLRPTIGIELAPPLVASLSAATLWPELPALVLAMGLGMALLPLAVVMARIAWWSQVPFSVGFWSFSFPLAACASVVLEAVHRGGWPIWIGHVVLLTATVAIGLLALRTLLLLAQRKLLP</sequence>
<name>A0A6B3SJ65_9BURK</name>
<dbReference type="PANTHER" id="PTHR37955">
    <property type="entry name" value="TELLURITE RESISTANCE PROTEIN TEHA"/>
    <property type="match status" value="1"/>
</dbReference>
<evidence type="ECO:0008006" key="8">
    <source>
        <dbReference type="Google" id="ProtNLM"/>
    </source>
</evidence>